<feature type="region of interest" description="Disordered" evidence="9">
    <location>
        <begin position="48"/>
        <end position="77"/>
    </location>
</feature>
<organism evidence="10 11">
    <name type="scientific">Pristionchus mayeri</name>
    <dbReference type="NCBI Taxonomy" id="1317129"/>
    <lineage>
        <taxon>Eukaryota</taxon>
        <taxon>Metazoa</taxon>
        <taxon>Ecdysozoa</taxon>
        <taxon>Nematoda</taxon>
        <taxon>Chromadorea</taxon>
        <taxon>Rhabditida</taxon>
        <taxon>Rhabditina</taxon>
        <taxon>Diplogasteromorpha</taxon>
        <taxon>Diplogasteroidea</taxon>
        <taxon>Neodiplogasteridae</taxon>
        <taxon>Pristionchus</taxon>
    </lineage>
</organism>
<dbReference type="SUPFAM" id="SSF50193">
    <property type="entry name" value="Ribosomal protein L14"/>
    <property type="match status" value="1"/>
</dbReference>
<dbReference type="InterPro" id="IPR036853">
    <property type="entry name" value="Ribosomal_uL14_sf"/>
</dbReference>
<dbReference type="InterPro" id="IPR040807">
    <property type="entry name" value="DUF5522"/>
</dbReference>
<dbReference type="InterPro" id="IPR000218">
    <property type="entry name" value="Ribosomal_uL14"/>
</dbReference>
<dbReference type="SMART" id="SM01374">
    <property type="entry name" value="Ribosomal_L14"/>
    <property type="match status" value="1"/>
</dbReference>
<dbReference type="GO" id="GO:0006412">
    <property type="term" value="P:translation"/>
    <property type="evidence" value="ECO:0007669"/>
    <property type="project" value="InterPro"/>
</dbReference>
<dbReference type="Pfam" id="PF00238">
    <property type="entry name" value="Ribosomal_L14"/>
    <property type="match status" value="1"/>
</dbReference>
<evidence type="ECO:0000256" key="8">
    <source>
        <dbReference type="ARBA" id="ARBA00042938"/>
    </source>
</evidence>
<evidence type="ECO:0000256" key="4">
    <source>
        <dbReference type="ARBA" id="ARBA00022980"/>
    </source>
</evidence>
<sequence>MLGRSSYLSSLFSRIFSPTISSTAAASGRWYPQPAYVLRRLCATSSLPERKERSQGGVTLKREEAAPVYSPPRGEKRLGTVKGKGGEMLADYVLFEEAIQRVKLPWKKYDGLTSGERNIYMKHLQSIEERKLSYKDPETGFVVLNTSQLLLNGKCCGNGCRHCPYELSKHRSRPPVMGIHRRTRCMVVDNSQLGKEAHSSGKLAYCIHVYKQGFRAKHMPHAVLGDKVLVAIRGEMRKAFVVGANTHVHLRKHGVPVTDTNNIVLLNEEGNPLGTRVTTAIPAQLKAKVDSAQFAKVLAISNKFL</sequence>
<dbReference type="AlphaFoldDB" id="A0AAN4ZBJ7"/>
<keyword evidence="3" id="KW-0809">Transit peptide</keyword>
<feature type="compositionally biased region" description="Basic and acidic residues" evidence="9">
    <location>
        <begin position="48"/>
        <end position="65"/>
    </location>
</feature>
<keyword evidence="11" id="KW-1185">Reference proteome</keyword>
<dbReference type="Gene3D" id="2.40.150.20">
    <property type="entry name" value="Ribosomal protein L14"/>
    <property type="match status" value="1"/>
</dbReference>
<name>A0AAN4ZBJ7_9BILA</name>
<evidence type="ECO:0000256" key="6">
    <source>
        <dbReference type="ARBA" id="ARBA00023274"/>
    </source>
</evidence>
<protein>
    <recommendedName>
        <fullName evidence="7">Large ribosomal subunit protein uL14m</fullName>
    </recommendedName>
    <alternativeName>
        <fullName evidence="8">39S ribosomal protein L14, mitochondrial</fullName>
    </alternativeName>
</protein>
<gene>
    <name evidence="10" type="ORF">PMAYCL1PPCAC_06809</name>
</gene>
<keyword evidence="4" id="KW-0689">Ribosomal protein</keyword>
<reference evidence="11" key="1">
    <citation type="submission" date="2022-10" db="EMBL/GenBank/DDBJ databases">
        <title>Genome assembly of Pristionchus species.</title>
        <authorList>
            <person name="Yoshida K."/>
            <person name="Sommer R.J."/>
        </authorList>
    </citation>
    <scope>NUCLEOTIDE SEQUENCE [LARGE SCALE GENOMIC DNA]</scope>
    <source>
        <strain evidence="11">RS5460</strain>
    </source>
</reference>
<dbReference type="CDD" id="cd00337">
    <property type="entry name" value="Ribosomal_uL14"/>
    <property type="match status" value="1"/>
</dbReference>
<evidence type="ECO:0000256" key="3">
    <source>
        <dbReference type="ARBA" id="ARBA00022946"/>
    </source>
</evidence>
<proteinExistence type="inferred from homology"/>
<comment type="subcellular location">
    <subcellularLocation>
        <location evidence="1">Mitochondrion</location>
    </subcellularLocation>
</comment>
<evidence type="ECO:0000256" key="9">
    <source>
        <dbReference type="SAM" id="MobiDB-lite"/>
    </source>
</evidence>
<dbReference type="GO" id="GO:0003735">
    <property type="term" value="F:structural constituent of ribosome"/>
    <property type="evidence" value="ECO:0007669"/>
    <property type="project" value="InterPro"/>
</dbReference>
<dbReference type="HAMAP" id="MF_01367">
    <property type="entry name" value="Ribosomal_uL14"/>
    <property type="match status" value="1"/>
</dbReference>
<evidence type="ECO:0000313" key="11">
    <source>
        <dbReference type="Proteomes" id="UP001328107"/>
    </source>
</evidence>
<dbReference type="GO" id="GO:0005739">
    <property type="term" value="C:mitochondrion"/>
    <property type="evidence" value="ECO:0007669"/>
    <property type="project" value="UniProtKB-SubCell"/>
</dbReference>
<evidence type="ECO:0000256" key="5">
    <source>
        <dbReference type="ARBA" id="ARBA00023128"/>
    </source>
</evidence>
<dbReference type="GO" id="GO:1990904">
    <property type="term" value="C:ribonucleoprotein complex"/>
    <property type="evidence" value="ECO:0007669"/>
    <property type="project" value="UniProtKB-KW"/>
</dbReference>
<evidence type="ECO:0000256" key="2">
    <source>
        <dbReference type="ARBA" id="ARBA00010745"/>
    </source>
</evidence>
<comment type="similarity">
    <text evidence="2">Belongs to the universal ribosomal protein uL14 family.</text>
</comment>
<dbReference type="Proteomes" id="UP001328107">
    <property type="component" value="Unassembled WGS sequence"/>
</dbReference>
<dbReference type="EMBL" id="BTRK01000002">
    <property type="protein sequence ID" value="GMR36614.1"/>
    <property type="molecule type" value="Genomic_DNA"/>
</dbReference>
<evidence type="ECO:0000313" key="10">
    <source>
        <dbReference type="EMBL" id="GMR36614.1"/>
    </source>
</evidence>
<keyword evidence="6" id="KW-0687">Ribonucleoprotein</keyword>
<dbReference type="PANTHER" id="PTHR21037:SF3">
    <property type="entry name" value="LARGE RIBOSOMAL SUBUNIT PROTEIN UL14M"/>
    <property type="match status" value="1"/>
</dbReference>
<evidence type="ECO:0000256" key="1">
    <source>
        <dbReference type="ARBA" id="ARBA00004173"/>
    </source>
</evidence>
<comment type="caution">
    <text evidence="10">The sequence shown here is derived from an EMBL/GenBank/DDBJ whole genome shotgun (WGS) entry which is preliminary data.</text>
</comment>
<accession>A0AAN4ZBJ7</accession>
<dbReference type="GO" id="GO:0005840">
    <property type="term" value="C:ribosome"/>
    <property type="evidence" value="ECO:0007669"/>
    <property type="project" value="UniProtKB-KW"/>
</dbReference>
<keyword evidence="5" id="KW-0496">Mitochondrion</keyword>
<evidence type="ECO:0000256" key="7">
    <source>
        <dbReference type="ARBA" id="ARBA00040118"/>
    </source>
</evidence>
<dbReference type="PANTHER" id="PTHR21037">
    <property type="entry name" value="39S RIBOSOMAL PROTEIN L14, MITOCHONDRIAL"/>
    <property type="match status" value="1"/>
</dbReference>
<dbReference type="Pfam" id="PF17653">
    <property type="entry name" value="DUF5522"/>
    <property type="match status" value="1"/>
</dbReference>